<proteinExistence type="predicted"/>
<name>A0A291QLI7_9ACTN</name>
<evidence type="ECO:0000313" key="2">
    <source>
        <dbReference type="Proteomes" id="UP000221011"/>
    </source>
</evidence>
<protein>
    <submittedName>
        <fullName evidence="1">Uncharacterized protein</fullName>
    </submittedName>
</protein>
<dbReference type="RefSeq" id="WP_098246353.1">
    <property type="nucleotide sequence ID" value="NZ_CP022685.1"/>
</dbReference>
<accession>A0A291QLI7</accession>
<dbReference type="Proteomes" id="UP000221011">
    <property type="component" value="Chromosome"/>
</dbReference>
<gene>
    <name evidence="1" type="ORF">KY5_7379</name>
</gene>
<dbReference type="EMBL" id="CP022685">
    <property type="protein sequence ID" value="ATL32397.1"/>
    <property type="molecule type" value="Genomic_DNA"/>
</dbReference>
<sequence length="62" mass="6790">MPLQPGTAVTDTLQRWQLDEAAGGYRLTNAITRMAAHVTDAGRLLPYPKNQRSPAVWTLTAP</sequence>
<dbReference type="KEGG" id="sfk:KY5_7379"/>
<organism evidence="1 2">
    <name type="scientific">Streptomyces formicae</name>
    <dbReference type="NCBI Taxonomy" id="1616117"/>
    <lineage>
        <taxon>Bacteria</taxon>
        <taxon>Bacillati</taxon>
        <taxon>Actinomycetota</taxon>
        <taxon>Actinomycetes</taxon>
        <taxon>Kitasatosporales</taxon>
        <taxon>Streptomycetaceae</taxon>
        <taxon>Streptomyces</taxon>
    </lineage>
</organism>
<keyword evidence="2" id="KW-1185">Reference proteome</keyword>
<dbReference type="AlphaFoldDB" id="A0A291QLI7"/>
<evidence type="ECO:0000313" key="1">
    <source>
        <dbReference type="EMBL" id="ATL32397.1"/>
    </source>
</evidence>
<reference evidence="1 2" key="1">
    <citation type="submission" date="2017-08" db="EMBL/GenBank/DDBJ databases">
        <title>Complete Genome Sequence of Streptomyces formicae KY5, the formicamycin producer.</title>
        <authorList>
            <person name="Holmes N.A."/>
            <person name="Devine R."/>
            <person name="Qin Z."/>
            <person name="Seipke R.F."/>
            <person name="Wilkinson B."/>
            <person name="Hutchings M.I."/>
        </authorList>
    </citation>
    <scope>NUCLEOTIDE SEQUENCE [LARGE SCALE GENOMIC DNA]</scope>
    <source>
        <strain evidence="1 2">KY5</strain>
    </source>
</reference>